<feature type="compositionally biased region" description="Low complexity" evidence="1">
    <location>
        <begin position="161"/>
        <end position="176"/>
    </location>
</feature>
<feature type="chain" id="PRO_5021307240" evidence="2">
    <location>
        <begin position="22"/>
        <end position="2816"/>
    </location>
</feature>
<dbReference type="EMBL" id="VDLU01000001">
    <property type="protein sequence ID" value="TNJ29934.1"/>
    <property type="molecule type" value="Genomic_DNA"/>
</dbReference>
<evidence type="ECO:0000313" key="4">
    <source>
        <dbReference type="Proteomes" id="UP000315496"/>
    </source>
</evidence>
<feature type="region of interest" description="Disordered" evidence="1">
    <location>
        <begin position="157"/>
        <end position="178"/>
    </location>
</feature>
<accession>A0A4Z1SVZ1</accession>
<dbReference type="Proteomes" id="UP000315496">
    <property type="component" value="Chromosome 1"/>
</dbReference>
<comment type="caution">
    <text evidence="3">The sequence shown here is derived from an EMBL/GenBank/DDBJ whole genome shotgun (WGS) entry which is preliminary data.</text>
</comment>
<dbReference type="VEuPathDB" id="GiardiaDB:GMRT_15886"/>
<feature type="compositionally biased region" description="Basic and acidic residues" evidence="1">
    <location>
        <begin position="890"/>
        <end position="900"/>
    </location>
</feature>
<organism evidence="3 4">
    <name type="scientific">Giardia muris</name>
    <dbReference type="NCBI Taxonomy" id="5742"/>
    <lineage>
        <taxon>Eukaryota</taxon>
        <taxon>Metamonada</taxon>
        <taxon>Diplomonadida</taxon>
        <taxon>Hexamitidae</taxon>
        <taxon>Giardiinae</taxon>
        <taxon>Giardia</taxon>
    </lineage>
</organism>
<evidence type="ECO:0000313" key="3">
    <source>
        <dbReference type="EMBL" id="TNJ29934.1"/>
    </source>
</evidence>
<feature type="compositionally biased region" description="Polar residues" evidence="1">
    <location>
        <begin position="709"/>
        <end position="719"/>
    </location>
</feature>
<feature type="signal peptide" evidence="2">
    <location>
        <begin position="1"/>
        <end position="21"/>
    </location>
</feature>
<evidence type="ECO:0000256" key="1">
    <source>
        <dbReference type="SAM" id="MobiDB-lite"/>
    </source>
</evidence>
<name>A0A4Z1SVZ1_GIAMU</name>
<keyword evidence="2" id="KW-0732">Signal</keyword>
<protein>
    <submittedName>
        <fullName evidence="3">Uncharacterized protein</fullName>
    </submittedName>
</protein>
<evidence type="ECO:0000256" key="2">
    <source>
        <dbReference type="SAM" id="SignalP"/>
    </source>
</evidence>
<reference evidence="3 4" key="1">
    <citation type="submission" date="2019-05" db="EMBL/GenBank/DDBJ databases">
        <title>The compact genome of Giardia muris reveals important steps in the evolution of intestinal protozoan parasites.</title>
        <authorList>
            <person name="Xu F."/>
            <person name="Jimenez-Gonzalez A."/>
            <person name="Einarsson E."/>
            <person name="Astvaldsson A."/>
            <person name="Peirasmaki D."/>
            <person name="Eckmann L."/>
            <person name="Andersson J.O."/>
            <person name="Svard S.G."/>
            <person name="Jerlstrom-Hultqvist J."/>
        </authorList>
    </citation>
    <scope>NUCLEOTIDE SEQUENCE [LARGE SCALE GENOMIC DNA]</scope>
    <source>
        <strain evidence="3 4">Roberts-Thomson</strain>
    </source>
</reference>
<dbReference type="OrthoDB" id="10355530at2759"/>
<keyword evidence="4" id="KW-1185">Reference proteome</keyword>
<sequence>MAQTTSACPAAALNLLLLTDAQMVLQTQQISRLPPPNFRSTNAQFLERHAPDFSAVLRSARRRCEERMVPRIERPSIPDDYDWLTCSCTLVETDVAVLRETLATLLARKVQTTISRNVTVSPHTWAHPYGSTEPLRELTNTSVPRSFETLVQTATGSFDMSTTSSGQPGTSGPGDSDAARLMGVLSNTFIAGSYLGTPLQLNRSCMAVRSGREGRDTGSSHSGFFNETPMRTVSTLISVTMDGITHLGEYLQNERQWKCDSALILSLQCQQEVEKRRQGRLQLRYRTAPEAAIISTFWNTVRVGVTAAIRSSDPDVSTSENASEAERTGVAVSVEEPIGEKQLVQEPYGESEGTAEEWTGQLTTSATPTANQSPIIEWKPASFVPPHPETARKTYPLVLRLLQREMKALGGVISATLTLPQLLIANAIFDLLTPNELLFTVTSRFWLHTASFVLSGGRLVSVSFSPQEDSAFFTRQWGAGCKDRVLLNSSAQAGIPAAFELPLRHVAFSRIADHVSSSSLAPRDALLFRLLCLSRAIINIGSVNRVDQYTPISIDGREVSAALGCIVRETTNRSRALFGDVLRRSSARTVNIDLLNRTCAILGSCETCPARSSLQAFRAAFVDNNFYLFDLYGGRDFPLTMSEGALRMRLAAFHDWRHLQHGNEQGKHSHEAPDIGVEPSTESITTYLALRRLYGAYVVKTQRPGTDWRSISQSSSHVPTHSHGHGTPVYEYPTPQQASPYLPDRRNLEYLLPYQMGGLLNLSAVYMAGSSGFTLRAPRRAGILRYVVASFLANHTALRENRALISPGPALKPNDDVSVLISRETHALFCDEAKVEPFLRQYILRCFGPDALQTFCAENFGLPDSLLQQLQAIANPSNPTRLSLTQFRNAAEDRREDQELSRPALGSPVPGRHPTEHPARALEISVYCCSSLRGAHVVATPDSGHRRTRTRGSSYTPVSQEGQQLAMGTTSGRSQPGLGINNLPQCTSIPERYSISSGEKHNLNRLREATLRHRSYVLGSEAQGPTSVMPNQRLAINLFGAVAESKQPQTVVSARLLIVTYDALSLYPEIMSDTVLRFLGNAGKFDTMTVHRQRDHAPELRFHIYPARFRFNTETSYFSDAGEEQAAEAQCRAHAQQRVERMEAVRETRSLETPATLTEDISECSTPTQLARESSVSESRDESVIDRESACLQPRYRRVELSHFTLGDVERLNLEDWITLVTTTRESDVVTLLANPLIHLAFLRADKAFSSSVYLAELHAPPPSFTFTLPTLSRLPPVAPFSSWLRKKAALRIHWQHQRLSAAREFIDALGVVFKSLRAPLHQLMQHCQYLSTGVSDLLLHDFRGLATLGLYHLPAAGPFVPQHLLARTLASLVERTSNPFFSLVVDTTWHTPYRWGQESSPLADFYAALHECIEGVVQAEIARLIQRKASRRQEIELRPSHGPVIPRASSCTVYGHLSAASEACNYLFNRTDQYDAVSSKKNAHHAITMQAQLLGQLLDSLIEATRLPMPYARHACMSHSVQSDNGILSRAVIDECSETLRTYDLLRKAADLCHFQSLIIGAHTETLLTDQSTTLHFGRRISAARWYNVLGVFVLENLMVLGRNQAPQAVLQVHDIQHVSKPQALGLAGLTDRGRDCYLVRLSDDTFLLQKLTFKRKLSARYRGMETKKRLLRHILELERTERDLHRQAFLGAIVYQDTVRSLLDENPFRQLFVVMDCFDSMTTISTSEKFAIHVGEAELISTGPHFEDQFDLIMSRHRPGRSPVGQAISLFARPDEFPRRYQVFLPVRSLMLQLAPTDEALERAWGVPHDFFSIRAEYETSNGATLSSRLRAVLLEIEETIVRGYLETLPLTAEILCSEALHPSISVLAYLWSEERLEFSSNAVYNTTPALITIAFSIRRMLILTSRAGSITHNLSDMLAQFALGLEGKGSQTQKYTPSPSFPTASFQVLGSEVVVPEYPADGYSIATESEIPQVVVPSQSDGPWSVRPDSEPPLKRTPILELGEISEEEEPQGFDDTPQVPDFDIIVIVGSTEDVLDTVEALLRYALSDCRIHLVRASSDDFRQRFPAQSSDRRGVRFDGGRGLKSQSPTASYRWVVLQSSYSFQLSAGLYQSITRGHVFILPCVSVYLVQTALIWAGLDMSFRCWYLLDTPDPASFPSHPVPPGIQHFLESLGDESGMNRLLTATITLLGSLGLHISRITNLEQARTSTAQRYAPHRPQGIVGMSGHPLRMAHSIHQRCLKHAIRESILTPALAMDGLSELRRTLASTLHDPRDAALNSIVSAFTGGASDLLGTMELAGRIPGTPVANYGRRPFLGCRPLFFIKIYSQIAYLRVYANNTRLEEFLLTHEPVADYILAAHTEPHQSEGGFGSGSGGGHLDHSSAFPVTVDLMRLQPFTPRSSSRAQRKHQRASVTHAMRVDSLDPQTRQLRTVADGMYATRHSELLNHMGAVLCSLVHERFGTYVNDFFTEKCPATGSEVNIAISPILPREQHLRHLIPPCEWILRYRYFIAYDDSIQKPDQQYTRCTLQQLVSNSLNMHHSYSCVHRFITINEQLVDPSSRPLVDMLRLEISASFTTTLAIVKKLIATFSTQLGHTNQMLCNQMIARNDVAIDPFAWRQVYDRAYHIDKFLAQDSIPNLEGTLRDAVRRLPYMPANSQHDFVGRGRRASNLWYTLRGGLTNAEQVVNALRELPAFNSVTMHEELHGMWREMETAGVAEYEKAAFILLAFDYQRNTEGLGEAALQTSPLQRQAAHVNLCLANNALWLDPPKGTPGNAHPPAVDVRLEPHAVFDVTPDATKAYDAWPSCWDYEL</sequence>
<proteinExistence type="predicted"/>
<feature type="region of interest" description="Disordered" evidence="1">
    <location>
        <begin position="890"/>
        <end position="916"/>
    </location>
</feature>
<feature type="compositionally biased region" description="Polar residues" evidence="1">
    <location>
        <begin position="952"/>
        <end position="974"/>
    </location>
</feature>
<feature type="region of interest" description="Disordered" evidence="1">
    <location>
        <begin position="708"/>
        <end position="736"/>
    </location>
</feature>
<feature type="region of interest" description="Disordered" evidence="1">
    <location>
        <begin position="941"/>
        <end position="978"/>
    </location>
</feature>
<feature type="region of interest" description="Disordered" evidence="1">
    <location>
        <begin position="311"/>
        <end position="332"/>
    </location>
</feature>
<feature type="region of interest" description="Disordered" evidence="1">
    <location>
        <begin position="1979"/>
        <end position="1999"/>
    </location>
</feature>
<gene>
    <name evidence="3" type="ORF">GMRT_15886</name>
</gene>